<dbReference type="PRINTS" id="PR00616">
    <property type="entry name" value="CCAATSUBUNTB"/>
</dbReference>
<evidence type="ECO:0000256" key="2">
    <source>
        <dbReference type="ARBA" id="ARBA00023015"/>
    </source>
</evidence>
<reference evidence="8" key="1">
    <citation type="submission" date="2020-05" db="EMBL/GenBank/DDBJ databases">
        <title>Mycena genomes resolve the evolution of fungal bioluminescence.</title>
        <authorList>
            <person name="Tsai I.J."/>
        </authorList>
    </citation>
    <scope>NUCLEOTIDE SEQUENCE</scope>
    <source>
        <strain evidence="8">110903Hualien_Pintung</strain>
    </source>
</reference>
<accession>A0A8H6VY77</accession>
<evidence type="ECO:0000313" key="8">
    <source>
        <dbReference type="EMBL" id="KAF7298187.1"/>
    </source>
</evidence>
<comment type="subunit">
    <text evidence="6">Heterotrimer.</text>
</comment>
<dbReference type="EMBL" id="JACAZE010000015">
    <property type="protein sequence ID" value="KAF7298187.1"/>
    <property type="molecule type" value="Genomic_DNA"/>
</dbReference>
<protein>
    <recommendedName>
        <fullName evidence="6">Transcriptional activator HAP2</fullName>
    </recommendedName>
</protein>
<dbReference type="SMART" id="SM00521">
    <property type="entry name" value="CBF"/>
    <property type="match status" value="1"/>
</dbReference>
<dbReference type="Proteomes" id="UP000613580">
    <property type="component" value="Unassembled WGS sequence"/>
</dbReference>
<feature type="compositionally biased region" description="Acidic residues" evidence="7">
    <location>
        <begin position="106"/>
        <end position="115"/>
    </location>
</feature>
<keyword evidence="2 6" id="KW-0805">Transcription regulation</keyword>
<keyword evidence="4 6" id="KW-0804">Transcription</keyword>
<dbReference type="InterPro" id="IPR001289">
    <property type="entry name" value="NFYA"/>
</dbReference>
<comment type="similarity">
    <text evidence="6">Belongs to the NFYA/HAP2 subunit family.</text>
</comment>
<comment type="subcellular location">
    <subcellularLocation>
        <location evidence="1 6">Nucleus</location>
    </subcellularLocation>
</comment>
<keyword evidence="5 6" id="KW-0539">Nucleus</keyword>
<dbReference type="GO" id="GO:0003677">
    <property type="term" value="F:DNA binding"/>
    <property type="evidence" value="ECO:0007669"/>
    <property type="project" value="UniProtKB-KW"/>
</dbReference>
<evidence type="ECO:0000256" key="3">
    <source>
        <dbReference type="ARBA" id="ARBA00023125"/>
    </source>
</evidence>
<dbReference type="PROSITE" id="PS51152">
    <property type="entry name" value="NFYA_HAP2_2"/>
    <property type="match status" value="1"/>
</dbReference>
<gene>
    <name evidence="8" type="ORF">HMN09_01040500</name>
</gene>
<dbReference type="Pfam" id="PF02045">
    <property type="entry name" value="CBFB_NFYA"/>
    <property type="match status" value="1"/>
</dbReference>
<evidence type="ECO:0000256" key="6">
    <source>
        <dbReference type="RuleBase" id="RU367155"/>
    </source>
</evidence>
<evidence type="ECO:0000256" key="5">
    <source>
        <dbReference type="ARBA" id="ARBA00023242"/>
    </source>
</evidence>
<organism evidence="8 9">
    <name type="scientific">Mycena chlorophos</name>
    <name type="common">Agaric fungus</name>
    <name type="synonym">Agaricus chlorophos</name>
    <dbReference type="NCBI Taxonomy" id="658473"/>
    <lineage>
        <taxon>Eukaryota</taxon>
        <taxon>Fungi</taxon>
        <taxon>Dikarya</taxon>
        <taxon>Basidiomycota</taxon>
        <taxon>Agaricomycotina</taxon>
        <taxon>Agaricomycetes</taxon>
        <taxon>Agaricomycetidae</taxon>
        <taxon>Agaricales</taxon>
        <taxon>Marasmiineae</taxon>
        <taxon>Mycenaceae</taxon>
        <taxon>Mycena</taxon>
    </lineage>
</organism>
<sequence>MNGENYEEPFFYPSYGNESVPHVDDEPLYVNAKQYLRIVKRRIARARLEELHRLSRQRKPYLHESRHKHAMRRPRGPGGRFLTAEEIAAQRSPTGDEAGPSNAGQDNEDEMEEDHAEPIQTMNTNYMPPPQPDPLAMQPDPMANIMYPQLLQQQPPPSIPPSHMFPQTHSPPLTLSSPPLALNSSYRLHHVPHPHVHARQRMAFAQDMYSNNVHPEMLQFDAP</sequence>
<proteinExistence type="inferred from homology"/>
<dbReference type="PANTHER" id="PTHR12632">
    <property type="entry name" value="TRANSCRIPTION FACTOR NF-Y ALPHA-RELATED"/>
    <property type="match status" value="1"/>
</dbReference>
<comment type="function">
    <text evidence="6">Component of the sequence-specific heterotrimeric transcription factor (NF-Y) which specifically recognizes a 5'-CCAAT-3' box motif found in the promoters of its target genes.</text>
</comment>
<keyword evidence="3 6" id="KW-0238">DNA-binding</keyword>
<dbReference type="AlphaFoldDB" id="A0A8H6VY77"/>
<dbReference type="GO" id="GO:0005634">
    <property type="term" value="C:nucleus"/>
    <property type="evidence" value="ECO:0007669"/>
    <property type="project" value="UniProtKB-SubCell"/>
</dbReference>
<feature type="region of interest" description="Disordered" evidence="7">
    <location>
        <begin position="59"/>
        <end position="115"/>
    </location>
</feature>
<name>A0A8H6VY77_MYCCL</name>
<evidence type="ECO:0000256" key="7">
    <source>
        <dbReference type="SAM" id="MobiDB-lite"/>
    </source>
</evidence>
<dbReference type="GO" id="GO:0003700">
    <property type="term" value="F:DNA-binding transcription factor activity"/>
    <property type="evidence" value="ECO:0007669"/>
    <property type="project" value="UniProtKB-UniRule"/>
</dbReference>
<keyword evidence="9" id="KW-1185">Reference proteome</keyword>
<evidence type="ECO:0000256" key="4">
    <source>
        <dbReference type="ARBA" id="ARBA00023163"/>
    </source>
</evidence>
<evidence type="ECO:0000313" key="9">
    <source>
        <dbReference type="Proteomes" id="UP000613580"/>
    </source>
</evidence>
<dbReference type="Gene3D" id="6.10.250.2430">
    <property type="match status" value="1"/>
</dbReference>
<dbReference type="OrthoDB" id="1097733at2759"/>
<feature type="compositionally biased region" description="Basic residues" evidence="7">
    <location>
        <begin position="59"/>
        <end position="75"/>
    </location>
</feature>
<comment type="caution">
    <text evidence="8">The sequence shown here is derived from an EMBL/GenBank/DDBJ whole genome shotgun (WGS) entry which is preliminary data.</text>
</comment>
<evidence type="ECO:0000256" key="1">
    <source>
        <dbReference type="ARBA" id="ARBA00004123"/>
    </source>
</evidence>